<sequence>MSHKYKYDESGLASSYLILALLFPVTLYVTFRHKRALARINCPCTGCIAKTKQSGWKTKTIVSILWLLVAILIKNILTLKTVSISQWSPFSALEISEDATEKEIKSSFRRLSRKYNPDQADQSKKKEYEEKTIEIGSAYNILKDKNKKEEWLLGQSGPREEVVAIPEWVISRGYMVLAIYAIILGILFPYWALRKWKRNSERNLLGVYYETMEKFYEDIKGDLICKDEYSTIRGLINIFIKTKEFREHKWKINSEVKDLIENNFGIPLRTDIGEGSYKGYLVLMDHLFRTNKSDLKDRMYVQESTLALINGVRRIAIIKNLPKLVSATFTFEKMVIQAIFDPEYAVMQYPGVKFINVLLEPKKNELEFVKEAGSPALFVYQNLPRVKINKFIAFVRETGAETEDLKIEDLNEFETPKEINHEKNNNMFTLPTKALTTILVELERIENVNSTKGCYDNKKSNSIELGSDGIGFVLKQQGEIDLSLINSIGTYKNVAVHAPYLINERCTSWSVMLMINDQMHSQIPTFSDFQGTKKIYFEIPEKPSSCEDIIKIGIISNSYFNVDVTESITVKYVTNF</sequence>
<feature type="domain" description="J" evidence="8">
    <location>
        <begin position="88"/>
        <end position="157"/>
    </location>
</feature>
<keyword evidence="4" id="KW-0653">Protein transport</keyword>
<dbReference type="SMART" id="SM00973">
    <property type="entry name" value="Sec63"/>
    <property type="match status" value="1"/>
</dbReference>
<comment type="subcellular location">
    <subcellularLocation>
        <location evidence="1">Endomembrane system</location>
        <topology evidence="1">Multi-pass membrane protein</topology>
    </subcellularLocation>
</comment>
<evidence type="ECO:0000256" key="6">
    <source>
        <dbReference type="ARBA" id="ARBA00023136"/>
    </source>
</evidence>
<protein>
    <submittedName>
        <fullName evidence="9">Protein translocation protein SEC63</fullName>
    </submittedName>
</protein>
<keyword evidence="5 7" id="KW-1133">Transmembrane helix</keyword>
<dbReference type="SMART" id="SM00271">
    <property type="entry name" value="DnaJ"/>
    <property type="match status" value="1"/>
</dbReference>
<dbReference type="Proteomes" id="UP001516464">
    <property type="component" value="Unassembled WGS sequence"/>
</dbReference>
<dbReference type="InterPro" id="IPR004179">
    <property type="entry name" value="Sec63-dom"/>
</dbReference>
<keyword evidence="10" id="KW-1185">Reference proteome</keyword>
<dbReference type="CDD" id="cd06257">
    <property type="entry name" value="DnaJ"/>
    <property type="match status" value="1"/>
</dbReference>
<keyword evidence="6 7" id="KW-0472">Membrane</keyword>
<dbReference type="Gene3D" id="1.10.3380.10">
    <property type="entry name" value="Sec63 N-terminal domain-like domain"/>
    <property type="match status" value="1"/>
</dbReference>
<dbReference type="InterPro" id="IPR036869">
    <property type="entry name" value="J_dom_sf"/>
</dbReference>
<feature type="transmembrane region" description="Helical" evidence="7">
    <location>
        <begin position="60"/>
        <end position="77"/>
    </location>
</feature>
<dbReference type="Gene3D" id="1.10.287.110">
    <property type="entry name" value="DnaJ domain"/>
    <property type="match status" value="1"/>
</dbReference>
<dbReference type="SUPFAM" id="SSF158702">
    <property type="entry name" value="Sec63 N-terminal domain-like"/>
    <property type="match status" value="1"/>
</dbReference>
<dbReference type="EMBL" id="SBIQ01000008">
    <property type="protein sequence ID" value="KAF7684583.1"/>
    <property type="molecule type" value="Genomic_DNA"/>
</dbReference>
<organism evidence="9 10">
    <name type="scientific">Astathelohania contejeani</name>
    <dbReference type="NCBI Taxonomy" id="164912"/>
    <lineage>
        <taxon>Eukaryota</taxon>
        <taxon>Fungi</taxon>
        <taxon>Fungi incertae sedis</taxon>
        <taxon>Microsporidia</taxon>
        <taxon>Astathelohaniidae</taxon>
        <taxon>Astathelohania</taxon>
    </lineage>
</organism>
<evidence type="ECO:0000313" key="9">
    <source>
        <dbReference type="EMBL" id="KAF7684583.1"/>
    </source>
</evidence>
<dbReference type="InterPro" id="IPR001623">
    <property type="entry name" value="DnaJ_domain"/>
</dbReference>
<comment type="caution">
    <text evidence="9">The sequence shown here is derived from an EMBL/GenBank/DDBJ whole genome shotgun (WGS) entry which is preliminary data.</text>
</comment>
<evidence type="ECO:0000256" key="5">
    <source>
        <dbReference type="ARBA" id="ARBA00022989"/>
    </source>
</evidence>
<keyword evidence="2" id="KW-0813">Transport</keyword>
<evidence type="ECO:0000256" key="1">
    <source>
        <dbReference type="ARBA" id="ARBA00004127"/>
    </source>
</evidence>
<keyword evidence="3 7" id="KW-0812">Transmembrane</keyword>
<dbReference type="SUPFAM" id="SSF46565">
    <property type="entry name" value="Chaperone J-domain"/>
    <property type="match status" value="1"/>
</dbReference>
<dbReference type="Pfam" id="PF02889">
    <property type="entry name" value="Sec63"/>
    <property type="match status" value="1"/>
</dbReference>
<dbReference type="PANTHER" id="PTHR24075:SF0">
    <property type="entry name" value="TRANSLOCATION PROTEIN SEC63 HOMOLOG"/>
    <property type="match status" value="1"/>
</dbReference>
<reference evidence="9 10" key="1">
    <citation type="submission" date="2019-01" db="EMBL/GenBank/DDBJ databases">
        <title>Genomes sequencing and comparative genomics of infectious freshwater microsporidia, Cucumispora dikerogammari and Thelohania contejeani.</title>
        <authorList>
            <person name="Cormier A."/>
            <person name="Giraud I."/>
            <person name="Wattier R."/>
            <person name="Teixeira M."/>
            <person name="Grandjean F."/>
            <person name="Rigaud T."/>
            <person name="Cordaux R."/>
        </authorList>
    </citation>
    <scope>NUCLEOTIDE SEQUENCE [LARGE SCALE GENOMIC DNA]</scope>
    <source>
        <strain evidence="9">T1</strain>
        <tissue evidence="9">Spores</tissue>
    </source>
</reference>
<dbReference type="Pfam" id="PF00226">
    <property type="entry name" value="DnaJ"/>
    <property type="match status" value="1"/>
</dbReference>
<evidence type="ECO:0000313" key="10">
    <source>
        <dbReference type="Proteomes" id="UP001516464"/>
    </source>
</evidence>
<evidence type="ECO:0000256" key="3">
    <source>
        <dbReference type="ARBA" id="ARBA00022692"/>
    </source>
</evidence>
<dbReference type="PANTHER" id="PTHR24075">
    <property type="entry name" value="SEC63 DOMAIN-CONTAINING"/>
    <property type="match status" value="1"/>
</dbReference>
<evidence type="ECO:0000256" key="4">
    <source>
        <dbReference type="ARBA" id="ARBA00022927"/>
    </source>
</evidence>
<name>A0ABQ7I290_9MICR</name>
<gene>
    <name evidence="9" type="primary">SEC63</name>
    <name evidence="9" type="ORF">TCON_0225</name>
</gene>
<dbReference type="PROSITE" id="PS50076">
    <property type="entry name" value="DNAJ_2"/>
    <property type="match status" value="1"/>
</dbReference>
<evidence type="ECO:0000259" key="8">
    <source>
        <dbReference type="PROSITE" id="PS50076"/>
    </source>
</evidence>
<proteinExistence type="predicted"/>
<evidence type="ECO:0000256" key="7">
    <source>
        <dbReference type="SAM" id="Phobius"/>
    </source>
</evidence>
<evidence type="ECO:0000256" key="2">
    <source>
        <dbReference type="ARBA" id="ARBA00022448"/>
    </source>
</evidence>
<accession>A0ABQ7I290</accession>
<dbReference type="PRINTS" id="PR00625">
    <property type="entry name" value="JDOMAIN"/>
</dbReference>
<feature type="transmembrane region" description="Helical" evidence="7">
    <location>
        <begin position="174"/>
        <end position="193"/>
    </location>
</feature>
<feature type="transmembrane region" description="Helical" evidence="7">
    <location>
        <begin position="12"/>
        <end position="31"/>
    </location>
</feature>